<evidence type="ECO:0000256" key="1">
    <source>
        <dbReference type="ARBA" id="ARBA00022448"/>
    </source>
</evidence>
<dbReference type="Gene3D" id="2.70.70.10">
    <property type="entry name" value="Glucose Permease (Domain IIA)"/>
    <property type="match status" value="1"/>
</dbReference>
<dbReference type="RefSeq" id="WP_165450101.1">
    <property type="nucleotide sequence ID" value="NZ_BJDY01000002.1"/>
</dbReference>
<dbReference type="GO" id="GO:0016740">
    <property type="term" value="F:transferase activity"/>
    <property type="evidence" value="ECO:0007669"/>
    <property type="project" value="UniProtKB-KW"/>
</dbReference>
<gene>
    <name evidence="5" type="ORF">MUDAN_MDHGFNIF_01701</name>
</gene>
<reference evidence="5 6" key="1">
    <citation type="submission" date="2018-11" db="EMBL/GenBank/DDBJ databases">
        <authorList>
            <person name="Wuyts S."/>
        </authorList>
    </citation>
    <scope>NUCLEOTIDE SEQUENCE [LARGE SCALE GENOMIC DNA]</scope>
    <source>
        <strain evidence="5">Lactobacillus mudanjiangensis AMBF249</strain>
    </source>
</reference>
<dbReference type="Proteomes" id="UP000289996">
    <property type="component" value="Unassembled WGS sequence"/>
</dbReference>
<dbReference type="EMBL" id="UYIG01000174">
    <property type="protein sequence ID" value="VDG30149.1"/>
    <property type="molecule type" value="Genomic_DNA"/>
</dbReference>
<feature type="domain" description="PTS EIIA type-1" evidence="4">
    <location>
        <begin position="34"/>
        <end position="118"/>
    </location>
</feature>
<evidence type="ECO:0000313" key="6">
    <source>
        <dbReference type="Proteomes" id="UP000289996"/>
    </source>
</evidence>
<keyword evidence="2" id="KW-0762">Sugar transport</keyword>
<name>A0A660E5R8_9LACO</name>
<evidence type="ECO:0000256" key="3">
    <source>
        <dbReference type="ARBA" id="ARBA00022679"/>
    </source>
</evidence>
<evidence type="ECO:0000256" key="2">
    <source>
        <dbReference type="ARBA" id="ARBA00022597"/>
    </source>
</evidence>
<keyword evidence="1" id="KW-0813">Transport</keyword>
<organism evidence="5 6">
    <name type="scientific">Lactiplantibacillus mudanjiangensis</name>
    <dbReference type="NCBI Taxonomy" id="1296538"/>
    <lineage>
        <taxon>Bacteria</taxon>
        <taxon>Bacillati</taxon>
        <taxon>Bacillota</taxon>
        <taxon>Bacilli</taxon>
        <taxon>Lactobacillales</taxon>
        <taxon>Lactobacillaceae</taxon>
        <taxon>Lactiplantibacillus</taxon>
    </lineage>
</organism>
<keyword evidence="6" id="KW-1185">Reference proteome</keyword>
<dbReference type="Pfam" id="PF00358">
    <property type="entry name" value="PTS_EIIA_1"/>
    <property type="match status" value="1"/>
</dbReference>
<evidence type="ECO:0000259" key="4">
    <source>
        <dbReference type="Pfam" id="PF00358"/>
    </source>
</evidence>
<accession>A0A660E5R8</accession>
<dbReference type="SUPFAM" id="SSF51261">
    <property type="entry name" value="Duplicated hybrid motif"/>
    <property type="match status" value="1"/>
</dbReference>
<sequence>MGLFRRHHQFKLKAPVMGMPVDLASVATNEQVRLAIKPTNAEVHSPIHGEVVALNTRAIKLQDLEGHTYWVRLTQALAHATTTLFDWQVRVGDSVSPMTLLGTFDITAVRQAQQAVLVTQTTLTAQAPQREVMTGMVMQS</sequence>
<dbReference type="InterPro" id="IPR011055">
    <property type="entry name" value="Dup_hybrid_motif"/>
</dbReference>
<proteinExistence type="predicted"/>
<evidence type="ECO:0000313" key="5">
    <source>
        <dbReference type="EMBL" id="VDG30149.1"/>
    </source>
</evidence>
<keyword evidence="3" id="KW-0808">Transferase</keyword>
<dbReference type="AlphaFoldDB" id="A0A660E5R8"/>
<dbReference type="GO" id="GO:0009401">
    <property type="term" value="P:phosphoenolpyruvate-dependent sugar phosphotransferase system"/>
    <property type="evidence" value="ECO:0007669"/>
    <property type="project" value="InterPro"/>
</dbReference>
<dbReference type="InterPro" id="IPR001127">
    <property type="entry name" value="PTS_EIIA_1_perm"/>
</dbReference>
<protein>
    <recommendedName>
        <fullName evidence="4">PTS EIIA type-1 domain-containing protein</fullName>
    </recommendedName>
</protein>